<name>A0A2S6GHE1_9PSEU</name>
<proteinExistence type="predicted"/>
<dbReference type="Proteomes" id="UP000239203">
    <property type="component" value="Unassembled WGS sequence"/>
</dbReference>
<dbReference type="InterPro" id="IPR010390">
    <property type="entry name" value="ABC-2_transporter-like"/>
</dbReference>
<keyword evidence="1" id="KW-1133">Transmembrane helix</keyword>
<sequence length="270" mass="29137">MAEFAAKVGIIAHMVRAQVRGQLQYRVSFVMELIGSMMTNALDVATVFVLFSVGGGLGGFGGPNVLLMASLSAVAFSGSDLVVSNVDRLREYVRTGMFDSLLLRPLSSLAQLMAITFALRRVGRFAQAAVLYVIALFVADIDWTVGRVLLAVVAPFTGVVFFSSLFVAGATVAFWWVESGEVANAFTYGGRDFTSYPITMYGGWFRDLFALGLGFGFVAYYPVLALVGLPDPLGVPVWLHWCSPLVAFLAAGLAALFWRVGVRHYRSTGS</sequence>
<feature type="transmembrane region" description="Helical" evidence="1">
    <location>
        <begin position="238"/>
        <end position="258"/>
    </location>
</feature>
<keyword evidence="1" id="KW-0472">Membrane</keyword>
<feature type="transmembrane region" description="Helical" evidence="1">
    <location>
        <begin position="102"/>
        <end position="119"/>
    </location>
</feature>
<evidence type="ECO:0000313" key="2">
    <source>
        <dbReference type="EMBL" id="PPK64620.1"/>
    </source>
</evidence>
<keyword evidence="3" id="KW-1185">Reference proteome</keyword>
<feature type="transmembrane region" description="Helical" evidence="1">
    <location>
        <begin position="156"/>
        <end position="177"/>
    </location>
</feature>
<keyword evidence="1" id="KW-0812">Transmembrane</keyword>
<accession>A0A2S6GHE1</accession>
<evidence type="ECO:0000256" key="1">
    <source>
        <dbReference type="SAM" id="Phobius"/>
    </source>
</evidence>
<feature type="transmembrane region" description="Helical" evidence="1">
    <location>
        <begin position="131"/>
        <end position="150"/>
    </location>
</feature>
<gene>
    <name evidence="2" type="ORF">CLV40_11810</name>
</gene>
<dbReference type="AlphaFoldDB" id="A0A2S6GHE1"/>
<dbReference type="Pfam" id="PF06182">
    <property type="entry name" value="ABC2_membrane_6"/>
    <property type="match status" value="1"/>
</dbReference>
<feature type="transmembrane region" description="Helical" evidence="1">
    <location>
        <begin position="208"/>
        <end position="226"/>
    </location>
</feature>
<dbReference type="PANTHER" id="PTHR36833:SF1">
    <property type="entry name" value="INTEGRAL MEMBRANE TRANSPORT PROTEIN"/>
    <property type="match status" value="1"/>
</dbReference>
<comment type="caution">
    <text evidence="2">The sequence shown here is derived from an EMBL/GenBank/DDBJ whole genome shotgun (WGS) entry which is preliminary data.</text>
</comment>
<dbReference type="PANTHER" id="PTHR36833">
    <property type="entry name" value="SLR0610 PROTEIN-RELATED"/>
    <property type="match status" value="1"/>
</dbReference>
<reference evidence="2 3" key="1">
    <citation type="submission" date="2018-02" db="EMBL/GenBank/DDBJ databases">
        <title>Genomic Encyclopedia of Archaeal and Bacterial Type Strains, Phase II (KMG-II): from individual species to whole genera.</title>
        <authorList>
            <person name="Goeker M."/>
        </authorList>
    </citation>
    <scope>NUCLEOTIDE SEQUENCE [LARGE SCALE GENOMIC DNA]</scope>
    <source>
        <strain evidence="2 3">YU 961-1</strain>
    </source>
</reference>
<protein>
    <submittedName>
        <fullName evidence="2">ABC-2 type transport system permease protein</fullName>
    </submittedName>
</protein>
<dbReference type="EMBL" id="PTIX01000018">
    <property type="protein sequence ID" value="PPK64620.1"/>
    <property type="molecule type" value="Genomic_DNA"/>
</dbReference>
<organism evidence="2 3">
    <name type="scientific">Actinokineospora auranticolor</name>
    <dbReference type="NCBI Taxonomy" id="155976"/>
    <lineage>
        <taxon>Bacteria</taxon>
        <taxon>Bacillati</taxon>
        <taxon>Actinomycetota</taxon>
        <taxon>Actinomycetes</taxon>
        <taxon>Pseudonocardiales</taxon>
        <taxon>Pseudonocardiaceae</taxon>
        <taxon>Actinokineospora</taxon>
    </lineage>
</organism>
<evidence type="ECO:0000313" key="3">
    <source>
        <dbReference type="Proteomes" id="UP000239203"/>
    </source>
</evidence>
<dbReference type="RefSeq" id="WP_245931585.1">
    <property type="nucleotide sequence ID" value="NZ_CP154825.1"/>
</dbReference>